<dbReference type="EMBL" id="KB445802">
    <property type="protein sequence ID" value="EMD34858.1"/>
    <property type="molecule type" value="Genomic_DNA"/>
</dbReference>
<proteinExistence type="inferred from homology"/>
<evidence type="ECO:0008006" key="14">
    <source>
        <dbReference type="Google" id="ProtNLM"/>
    </source>
</evidence>
<accession>M2QCV6</accession>
<dbReference type="AlphaFoldDB" id="M2QCV6"/>
<dbReference type="PANTHER" id="PTHR45624">
    <property type="entry name" value="MITOCHONDRIAL BASIC AMINO ACIDS TRANSPORTER-RELATED"/>
    <property type="match status" value="1"/>
</dbReference>
<name>M2QCV6_CERS8</name>
<dbReference type="HOGENOM" id="CLU_015166_16_3_1"/>
<dbReference type="STRING" id="914234.M2QCV6"/>
<feature type="repeat" description="Solcar" evidence="9">
    <location>
        <begin position="119"/>
        <end position="241"/>
    </location>
</feature>
<dbReference type="GO" id="GO:1990575">
    <property type="term" value="P:mitochondrial L-ornithine transmembrane transport"/>
    <property type="evidence" value="ECO:0007669"/>
    <property type="project" value="TreeGrafter"/>
</dbReference>
<evidence type="ECO:0000256" key="5">
    <source>
        <dbReference type="ARBA" id="ARBA00022737"/>
    </source>
</evidence>
<comment type="similarity">
    <text evidence="2 10">Belongs to the mitochondrial carrier (TC 2.A.29) family.</text>
</comment>
<evidence type="ECO:0000256" key="8">
    <source>
        <dbReference type="ARBA" id="ARBA00023136"/>
    </source>
</evidence>
<sequence>MEVSPEELQIIDGDSLTVRALKDISFGSIAGMTSKVFEHPFDLTKVRLQSQVLDKTARFSGPLDCLTQTWKKEGIRGLYRGLPAPIVGAMTENASLFWTYTELQNAIRWSSNMPISQDLSLGQLALAGAGAGCVTSFLLTPIELVKCKMQVQMLMAPSSSTAEAAAVLSGSGAPGLAAAALPHIPSSASPFRKLPGPISVLTSIVRTNGLRGLWLGHTGTLIRETGGGAAWFASKEAVATLLLARRGVPGKDKKELRAWESAVSGACAGVAYNVALFPADTVKSAMQTEAELRPRASGAPGPTFIGVARDMWKAQGIRGLYAGCGITVARAVPSSALIFLIYDDLSRRFG</sequence>
<evidence type="ECO:0000256" key="10">
    <source>
        <dbReference type="RuleBase" id="RU000488"/>
    </source>
</evidence>
<evidence type="ECO:0000256" key="11">
    <source>
        <dbReference type="SAM" id="Phobius"/>
    </source>
</evidence>
<dbReference type="GO" id="GO:0000064">
    <property type="term" value="F:L-ornithine transmembrane transporter activity"/>
    <property type="evidence" value="ECO:0007669"/>
    <property type="project" value="TreeGrafter"/>
</dbReference>
<dbReference type="InterPro" id="IPR023395">
    <property type="entry name" value="MCP_dom_sf"/>
</dbReference>
<dbReference type="Gene3D" id="1.50.40.10">
    <property type="entry name" value="Mitochondrial carrier domain"/>
    <property type="match status" value="1"/>
</dbReference>
<dbReference type="InterPro" id="IPR050567">
    <property type="entry name" value="Mitochondrial_Carrier"/>
</dbReference>
<evidence type="ECO:0000256" key="7">
    <source>
        <dbReference type="ARBA" id="ARBA00023128"/>
    </source>
</evidence>
<keyword evidence="7" id="KW-0496">Mitochondrion</keyword>
<evidence type="ECO:0000256" key="3">
    <source>
        <dbReference type="ARBA" id="ARBA00022448"/>
    </source>
</evidence>
<keyword evidence="8 9" id="KW-0472">Membrane</keyword>
<reference evidence="12 13" key="1">
    <citation type="journal article" date="2012" name="Proc. Natl. Acad. Sci. U.S.A.">
        <title>Comparative genomics of Ceriporiopsis subvermispora and Phanerochaete chrysosporium provide insight into selective ligninolysis.</title>
        <authorList>
            <person name="Fernandez-Fueyo E."/>
            <person name="Ruiz-Duenas F.J."/>
            <person name="Ferreira P."/>
            <person name="Floudas D."/>
            <person name="Hibbett D.S."/>
            <person name="Canessa P."/>
            <person name="Larrondo L.F."/>
            <person name="James T.Y."/>
            <person name="Seelenfreund D."/>
            <person name="Lobos S."/>
            <person name="Polanco R."/>
            <person name="Tello M."/>
            <person name="Honda Y."/>
            <person name="Watanabe T."/>
            <person name="Watanabe T."/>
            <person name="Ryu J.S."/>
            <person name="Kubicek C.P."/>
            <person name="Schmoll M."/>
            <person name="Gaskell J."/>
            <person name="Hammel K.E."/>
            <person name="St John F.J."/>
            <person name="Vanden Wymelenberg A."/>
            <person name="Sabat G."/>
            <person name="Splinter BonDurant S."/>
            <person name="Syed K."/>
            <person name="Yadav J.S."/>
            <person name="Doddapaneni H."/>
            <person name="Subramanian V."/>
            <person name="Lavin J.L."/>
            <person name="Oguiza J.A."/>
            <person name="Perez G."/>
            <person name="Pisabarro A.G."/>
            <person name="Ramirez L."/>
            <person name="Santoyo F."/>
            <person name="Master E."/>
            <person name="Coutinho P.M."/>
            <person name="Henrissat B."/>
            <person name="Lombard V."/>
            <person name="Magnuson J.K."/>
            <person name="Kuees U."/>
            <person name="Hori C."/>
            <person name="Igarashi K."/>
            <person name="Samejima M."/>
            <person name="Held B.W."/>
            <person name="Barry K.W."/>
            <person name="LaButti K.M."/>
            <person name="Lapidus A."/>
            <person name="Lindquist E.A."/>
            <person name="Lucas S.M."/>
            <person name="Riley R."/>
            <person name="Salamov A.A."/>
            <person name="Hoffmeister D."/>
            <person name="Schwenk D."/>
            <person name="Hadar Y."/>
            <person name="Yarden O."/>
            <person name="de Vries R.P."/>
            <person name="Wiebenga A."/>
            <person name="Stenlid J."/>
            <person name="Eastwood D."/>
            <person name="Grigoriev I.V."/>
            <person name="Berka R.M."/>
            <person name="Blanchette R.A."/>
            <person name="Kersten P."/>
            <person name="Martinez A.T."/>
            <person name="Vicuna R."/>
            <person name="Cullen D."/>
        </authorList>
    </citation>
    <scope>NUCLEOTIDE SEQUENCE [LARGE SCALE GENOMIC DNA]</scope>
    <source>
        <strain evidence="12 13">B</strain>
    </source>
</reference>
<keyword evidence="3 10" id="KW-0813">Transport</keyword>
<keyword evidence="5" id="KW-0677">Repeat</keyword>
<evidence type="ECO:0000313" key="12">
    <source>
        <dbReference type="EMBL" id="EMD34858.1"/>
    </source>
</evidence>
<keyword evidence="6 11" id="KW-1133">Transmembrane helix</keyword>
<feature type="repeat" description="Solcar" evidence="9">
    <location>
        <begin position="256"/>
        <end position="348"/>
    </location>
</feature>
<comment type="subcellular location">
    <subcellularLocation>
        <location evidence="1">Mitochondrion membrane</location>
        <topology evidence="1">Multi-pass membrane protein</topology>
    </subcellularLocation>
</comment>
<dbReference type="SUPFAM" id="SSF103506">
    <property type="entry name" value="Mitochondrial carrier"/>
    <property type="match status" value="1"/>
</dbReference>
<feature type="repeat" description="Solcar" evidence="9">
    <location>
        <begin position="18"/>
        <end position="106"/>
    </location>
</feature>
<dbReference type="PROSITE" id="PS50920">
    <property type="entry name" value="SOLCAR"/>
    <property type="match status" value="3"/>
</dbReference>
<evidence type="ECO:0000256" key="1">
    <source>
        <dbReference type="ARBA" id="ARBA00004225"/>
    </source>
</evidence>
<keyword evidence="13" id="KW-1185">Reference proteome</keyword>
<dbReference type="InterPro" id="IPR018108">
    <property type="entry name" value="MCP_transmembrane"/>
</dbReference>
<protein>
    <recommendedName>
        <fullName evidence="14">Mitochondrial carrier</fullName>
    </recommendedName>
</protein>
<evidence type="ECO:0000256" key="6">
    <source>
        <dbReference type="ARBA" id="ARBA00022989"/>
    </source>
</evidence>
<organism evidence="12 13">
    <name type="scientific">Ceriporiopsis subvermispora (strain B)</name>
    <name type="common">White-rot fungus</name>
    <name type="synonym">Gelatoporia subvermispora</name>
    <dbReference type="NCBI Taxonomy" id="914234"/>
    <lineage>
        <taxon>Eukaryota</taxon>
        <taxon>Fungi</taxon>
        <taxon>Dikarya</taxon>
        <taxon>Basidiomycota</taxon>
        <taxon>Agaricomycotina</taxon>
        <taxon>Agaricomycetes</taxon>
        <taxon>Polyporales</taxon>
        <taxon>Gelatoporiaceae</taxon>
        <taxon>Gelatoporia</taxon>
    </lineage>
</organism>
<feature type="transmembrane region" description="Helical" evidence="11">
    <location>
        <begin position="319"/>
        <end position="342"/>
    </location>
</feature>
<dbReference type="OrthoDB" id="2139348at2759"/>
<evidence type="ECO:0000256" key="4">
    <source>
        <dbReference type="ARBA" id="ARBA00022692"/>
    </source>
</evidence>
<keyword evidence="4 9" id="KW-0812">Transmembrane</keyword>
<evidence type="ECO:0000256" key="2">
    <source>
        <dbReference type="ARBA" id="ARBA00006375"/>
    </source>
</evidence>
<dbReference type="Pfam" id="PF00153">
    <property type="entry name" value="Mito_carr"/>
    <property type="match status" value="3"/>
</dbReference>
<dbReference type="Proteomes" id="UP000016930">
    <property type="component" value="Unassembled WGS sequence"/>
</dbReference>
<dbReference type="GO" id="GO:0031966">
    <property type="term" value="C:mitochondrial membrane"/>
    <property type="evidence" value="ECO:0007669"/>
    <property type="project" value="UniProtKB-SubCell"/>
</dbReference>
<gene>
    <name evidence="12" type="ORF">CERSUDRAFT_117061</name>
</gene>
<feature type="transmembrane region" description="Helical" evidence="11">
    <location>
        <begin position="124"/>
        <end position="145"/>
    </location>
</feature>
<dbReference type="PANTHER" id="PTHR45624:SF31">
    <property type="entry name" value="MITOCHONDRIAL ORNITHINE TRANSPORTER 1"/>
    <property type="match status" value="1"/>
</dbReference>
<evidence type="ECO:0000256" key="9">
    <source>
        <dbReference type="PROSITE-ProRule" id="PRU00282"/>
    </source>
</evidence>
<evidence type="ECO:0000313" key="13">
    <source>
        <dbReference type="Proteomes" id="UP000016930"/>
    </source>
</evidence>